<dbReference type="PRINTS" id="PR00116">
    <property type="entry name" value="ARGINASE"/>
</dbReference>
<organism evidence="5 6">
    <name type="scientific">Candidatus Komeilibacteria bacterium RIFCSPLOWO2_01_FULL_53_11</name>
    <dbReference type="NCBI Taxonomy" id="1798552"/>
    <lineage>
        <taxon>Bacteria</taxon>
        <taxon>Candidatus Komeiliibacteriota</taxon>
    </lineage>
</organism>
<dbReference type="Pfam" id="PF00491">
    <property type="entry name" value="Arginase"/>
    <property type="match status" value="1"/>
</dbReference>
<evidence type="ECO:0000256" key="2">
    <source>
        <dbReference type="ARBA" id="ARBA00022801"/>
    </source>
</evidence>
<feature type="binding site" evidence="3">
    <location>
        <position position="170"/>
    </location>
    <ligand>
        <name>Mn(2+)</name>
        <dbReference type="ChEBI" id="CHEBI:29035"/>
        <label>1</label>
    </ligand>
</feature>
<feature type="binding site" evidence="3">
    <location>
        <position position="172"/>
    </location>
    <ligand>
        <name>Mn(2+)</name>
        <dbReference type="ChEBI" id="CHEBI:29035"/>
        <label>1</label>
    </ligand>
</feature>
<keyword evidence="1 3" id="KW-0479">Metal-binding</keyword>
<keyword evidence="2" id="KW-0378">Hydrolase</keyword>
<dbReference type="PIRSF" id="PIRSF036979">
    <property type="entry name" value="Arginase"/>
    <property type="match status" value="1"/>
</dbReference>
<dbReference type="InterPro" id="IPR006035">
    <property type="entry name" value="Ureohydrolase"/>
</dbReference>
<dbReference type="GO" id="GO:0046872">
    <property type="term" value="F:metal ion binding"/>
    <property type="evidence" value="ECO:0007669"/>
    <property type="project" value="UniProtKB-KW"/>
</dbReference>
<evidence type="ECO:0000256" key="1">
    <source>
        <dbReference type="ARBA" id="ARBA00022723"/>
    </source>
</evidence>
<dbReference type="AlphaFoldDB" id="A0A1G2BVC5"/>
<comment type="cofactor">
    <cofactor evidence="3">
        <name>Mn(2+)</name>
        <dbReference type="ChEBI" id="CHEBI:29035"/>
    </cofactor>
    <text evidence="3">Binds 2 manganese ions per subunit.</text>
</comment>
<dbReference type="GO" id="GO:0008783">
    <property type="term" value="F:agmatinase activity"/>
    <property type="evidence" value="ECO:0007669"/>
    <property type="project" value="TreeGrafter"/>
</dbReference>
<evidence type="ECO:0000256" key="4">
    <source>
        <dbReference type="PROSITE-ProRule" id="PRU00742"/>
    </source>
</evidence>
<feature type="binding site" evidence="3">
    <location>
        <position position="266"/>
    </location>
    <ligand>
        <name>Mn(2+)</name>
        <dbReference type="ChEBI" id="CHEBI:29035"/>
        <label>1</label>
    </ligand>
</feature>
<dbReference type="SUPFAM" id="SSF52768">
    <property type="entry name" value="Arginase/deacetylase"/>
    <property type="match status" value="1"/>
</dbReference>
<comment type="caution">
    <text evidence="5">The sequence shown here is derived from an EMBL/GenBank/DDBJ whole genome shotgun (WGS) entry which is preliminary data.</text>
</comment>
<dbReference type="EMBL" id="MHKN01000001">
    <property type="protein sequence ID" value="OGY93105.1"/>
    <property type="molecule type" value="Genomic_DNA"/>
</dbReference>
<gene>
    <name evidence="5" type="ORF">A3B31_02805</name>
</gene>
<dbReference type="InterPro" id="IPR023696">
    <property type="entry name" value="Ureohydrolase_dom_sf"/>
</dbReference>
<name>A0A1G2BVC5_9BACT</name>
<keyword evidence="3" id="KW-0464">Manganese</keyword>
<accession>A0A1G2BVC5</accession>
<dbReference type="Gene3D" id="3.40.800.10">
    <property type="entry name" value="Ureohydrolase domain"/>
    <property type="match status" value="1"/>
</dbReference>
<feature type="binding site" evidence="3">
    <location>
        <position position="147"/>
    </location>
    <ligand>
        <name>Mn(2+)</name>
        <dbReference type="ChEBI" id="CHEBI:29035"/>
        <label>1</label>
    </ligand>
</feature>
<dbReference type="PROSITE" id="PS51409">
    <property type="entry name" value="ARGINASE_2"/>
    <property type="match status" value="1"/>
</dbReference>
<evidence type="ECO:0000256" key="3">
    <source>
        <dbReference type="PIRSR" id="PIRSR036979-1"/>
    </source>
</evidence>
<proteinExistence type="inferred from homology"/>
<feature type="binding site" evidence="3">
    <location>
        <position position="264"/>
    </location>
    <ligand>
        <name>Mn(2+)</name>
        <dbReference type="ChEBI" id="CHEBI:29035"/>
        <label>1</label>
    </ligand>
</feature>
<dbReference type="Proteomes" id="UP000177349">
    <property type="component" value="Unassembled WGS sequence"/>
</dbReference>
<feature type="binding site" evidence="3">
    <location>
        <position position="174"/>
    </location>
    <ligand>
        <name>Mn(2+)</name>
        <dbReference type="ChEBI" id="CHEBI:29035"/>
        <label>1</label>
    </ligand>
</feature>
<dbReference type="PANTHER" id="PTHR11358:SF26">
    <property type="entry name" value="GUANIDINO ACID HYDROLASE, MITOCHONDRIAL"/>
    <property type="match status" value="1"/>
</dbReference>
<sequence length="341" mass="36533">MPFDPDAAALPGSGIFGLPSTPEESAVIVLPVPFDATTSYGGGAANAPEAILAASHQVDLFDLQTGKPYEAGIAMLPIPPHIKKLNTRARKLARPVIAAGGPQGKRPLMLAADDVNKIGDQVNAWVFAQTRSALADGKIVMMLGGDHSVPFGAIKAYQEHFPDMGILHIDAHCDLREAYEGFTWSHASIFHNVMTRLNVKKLVQVGVRDLSAGECDFAEKLGDRIALLSEPELQELLFEGEETWREICEKIAGQLPEQVYLSVDIDGFDPSLCPHTGTPVPGGLSFPQFTELLTTVVRDGHTILGGDLCEVCPGPAGDEWDANVGARVLYKMIGFALLSKA</sequence>
<dbReference type="CDD" id="cd11593">
    <property type="entry name" value="Agmatinase-like_2"/>
    <property type="match status" value="1"/>
</dbReference>
<dbReference type="PANTHER" id="PTHR11358">
    <property type="entry name" value="ARGINASE/AGMATINASE"/>
    <property type="match status" value="1"/>
</dbReference>
<evidence type="ECO:0000313" key="6">
    <source>
        <dbReference type="Proteomes" id="UP000177349"/>
    </source>
</evidence>
<reference evidence="5 6" key="1">
    <citation type="journal article" date="2016" name="Nat. Commun.">
        <title>Thousands of microbial genomes shed light on interconnected biogeochemical processes in an aquifer system.</title>
        <authorList>
            <person name="Anantharaman K."/>
            <person name="Brown C.T."/>
            <person name="Hug L.A."/>
            <person name="Sharon I."/>
            <person name="Castelle C.J."/>
            <person name="Probst A.J."/>
            <person name="Thomas B.C."/>
            <person name="Singh A."/>
            <person name="Wilkins M.J."/>
            <person name="Karaoz U."/>
            <person name="Brodie E.L."/>
            <person name="Williams K.H."/>
            <person name="Hubbard S.S."/>
            <person name="Banfield J.F."/>
        </authorList>
    </citation>
    <scope>NUCLEOTIDE SEQUENCE [LARGE SCALE GENOMIC DNA]</scope>
</reference>
<evidence type="ECO:0000313" key="5">
    <source>
        <dbReference type="EMBL" id="OGY93105.1"/>
    </source>
</evidence>
<protein>
    <submittedName>
        <fullName evidence="5">Arginase</fullName>
    </submittedName>
</protein>
<dbReference type="GO" id="GO:0033389">
    <property type="term" value="P:putrescine biosynthetic process from arginine, via agmatine"/>
    <property type="evidence" value="ECO:0007669"/>
    <property type="project" value="TreeGrafter"/>
</dbReference>
<comment type="similarity">
    <text evidence="4">Belongs to the arginase family.</text>
</comment>